<protein>
    <submittedName>
        <fullName evidence="3">Hemagglutinin</fullName>
    </submittedName>
</protein>
<dbReference type="GO" id="GO:0005829">
    <property type="term" value="C:cytosol"/>
    <property type="evidence" value="ECO:0007669"/>
    <property type="project" value="TreeGrafter"/>
</dbReference>
<dbReference type="SUPFAM" id="SSF51004">
    <property type="entry name" value="C-terminal (heme d1) domain of cytochrome cd1-nitrite reductase"/>
    <property type="match status" value="1"/>
</dbReference>
<name>A0A2S5KGT8_9PROT</name>
<dbReference type="AlphaFoldDB" id="A0A2S5KGT8"/>
<evidence type="ECO:0000256" key="2">
    <source>
        <dbReference type="ARBA" id="ARBA00022526"/>
    </source>
</evidence>
<evidence type="ECO:0000313" key="4">
    <source>
        <dbReference type="Proteomes" id="UP000238196"/>
    </source>
</evidence>
<keyword evidence="2" id="KW-0119">Carbohydrate metabolism</keyword>
<dbReference type="EMBL" id="PRLP01000169">
    <property type="protein sequence ID" value="PPC74021.1"/>
    <property type="molecule type" value="Genomic_DNA"/>
</dbReference>
<reference evidence="3 4" key="1">
    <citation type="submission" date="2018-02" db="EMBL/GenBank/DDBJ databases">
        <title>novel marine gammaproteobacteria from coastal saline agro ecosystem.</title>
        <authorList>
            <person name="Krishnan R."/>
            <person name="Ramesh Kumar N."/>
        </authorList>
    </citation>
    <scope>NUCLEOTIDE SEQUENCE [LARGE SCALE GENOMIC DNA]</scope>
    <source>
        <strain evidence="3 4">228</strain>
    </source>
</reference>
<dbReference type="Gene3D" id="2.130.10.10">
    <property type="entry name" value="YVTN repeat-like/Quinoprotein amine dehydrogenase"/>
    <property type="match status" value="1"/>
</dbReference>
<comment type="caution">
    <text evidence="3">The sequence shown here is derived from an EMBL/GenBank/DDBJ whole genome shotgun (WGS) entry which is preliminary data.</text>
</comment>
<accession>A0A2S5KGT8</accession>
<evidence type="ECO:0000313" key="3">
    <source>
        <dbReference type="EMBL" id="PPC74021.1"/>
    </source>
</evidence>
<comment type="similarity">
    <text evidence="1">Belongs to the cycloisomerase 2 family.</text>
</comment>
<dbReference type="InterPro" id="IPR015943">
    <property type="entry name" value="WD40/YVTN_repeat-like_dom_sf"/>
</dbReference>
<keyword evidence="2" id="KW-0313">Glucose metabolism</keyword>
<dbReference type="InterPro" id="IPR050282">
    <property type="entry name" value="Cycloisomerase_2"/>
</dbReference>
<dbReference type="InterPro" id="IPR019405">
    <property type="entry name" value="Lactonase_7-beta_prop"/>
</dbReference>
<dbReference type="GO" id="GO:0006006">
    <property type="term" value="P:glucose metabolic process"/>
    <property type="evidence" value="ECO:0007669"/>
    <property type="project" value="UniProtKB-KW"/>
</dbReference>
<dbReference type="Proteomes" id="UP000238196">
    <property type="component" value="Unassembled WGS sequence"/>
</dbReference>
<dbReference type="Pfam" id="PF10282">
    <property type="entry name" value="Lactonase"/>
    <property type="match status" value="1"/>
</dbReference>
<sequence length="349" mass="38555">MFVYVGSRTTVERNARGKGISIFHCNESNGHLELVSIVRDLVNPSFFTLNRRGDRLYCVHGDTSDVSAFAVDKAEGSLTFINRQSCAGKNPVHLALDNTEQHLVVSNHITGTLAVMGVGEQGELLATAQLVSLEGQPGPHRVEQPFAKPHFNIFDPAGQFVVVPDKGLDRIFSYQFVNGHLLPARVPHVDTREGAGPRHIVFHPVKAYAYAVNELDSTVTFYQFDQHSGALLPMQTLPSLPDRYTGNSRASEIEVSASGRFLYVSNRGYDSIGVFAIDSSGFLTPVQFEPTRGKTPRYFCLSPDNRFLFSLNEDSDSITLFDVDESTGSIFYTDKAFFTESPVCMLFGK</sequence>
<dbReference type="PANTHER" id="PTHR30344:SF1">
    <property type="entry name" value="6-PHOSPHOGLUCONOLACTONASE"/>
    <property type="match status" value="1"/>
</dbReference>
<dbReference type="GO" id="GO:0017057">
    <property type="term" value="F:6-phosphogluconolactonase activity"/>
    <property type="evidence" value="ECO:0007669"/>
    <property type="project" value="TreeGrafter"/>
</dbReference>
<gene>
    <name evidence="3" type="ORF">C4K68_28325</name>
</gene>
<proteinExistence type="inferred from homology"/>
<evidence type="ECO:0000256" key="1">
    <source>
        <dbReference type="ARBA" id="ARBA00005564"/>
    </source>
</evidence>
<dbReference type="OrthoDB" id="9790815at2"/>
<dbReference type="InterPro" id="IPR011048">
    <property type="entry name" value="Haem_d1_sf"/>
</dbReference>
<dbReference type="PANTHER" id="PTHR30344">
    <property type="entry name" value="6-PHOSPHOGLUCONOLACTONASE-RELATED"/>
    <property type="match status" value="1"/>
</dbReference>
<organism evidence="3 4">
    <name type="scientific">Proteobacteria bacterium 228</name>
    <dbReference type="NCBI Taxonomy" id="2083153"/>
    <lineage>
        <taxon>Bacteria</taxon>
        <taxon>Pseudomonadati</taxon>
        <taxon>Pseudomonadota</taxon>
    </lineage>
</organism>